<evidence type="ECO:0000313" key="7">
    <source>
        <dbReference type="Proteomes" id="UP001235966"/>
    </source>
</evidence>
<dbReference type="Gene3D" id="3.30.565.10">
    <property type="entry name" value="Histidine kinase-like ATPase, C-terminal domain"/>
    <property type="match status" value="1"/>
</dbReference>
<dbReference type="Proteomes" id="UP001235966">
    <property type="component" value="Unassembled WGS sequence"/>
</dbReference>
<dbReference type="Pfam" id="PF01590">
    <property type="entry name" value="GAF"/>
    <property type="match status" value="1"/>
</dbReference>
<dbReference type="SMART" id="SM00387">
    <property type="entry name" value="HATPase_c"/>
    <property type="match status" value="1"/>
</dbReference>
<feature type="domain" description="Histidine kinase/HSP90-like ATPase" evidence="5">
    <location>
        <begin position="450"/>
        <end position="541"/>
    </location>
</feature>
<keyword evidence="3" id="KW-0902">Two-component regulatory system</keyword>
<protein>
    <submittedName>
        <fullName evidence="6">Signal transduction histidine kinase</fullName>
    </submittedName>
</protein>
<proteinExistence type="predicted"/>
<keyword evidence="7" id="KW-1185">Reference proteome</keyword>
<dbReference type="SUPFAM" id="SSF55781">
    <property type="entry name" value="GAF domain-like"/>
    <property type="match status" value="2"/>
</dbReference>
<dbReference type="RefSeq" id="WP_307014831.1">
    <property type="nucleotide sequence ID" value="NZ_JAUSQW010000001.1"/>
</dbReference>
<dbReference type="SUPFAM" id="SSF55874">
    <property type="entry name" value="ATPase domain of HSP90 chaperone/DNA topoisomerase II/histidine kinase"/>
    <property type="match status" value="1"/>
</dbReference>
<evidence type="ECO:0000256" key="2">
    <source>
        <dbReference type="ARBA" id="ARBA00022777"/>
    </source>
</evidence>
<dbReference type="CDD" id="cd16917">
    <property type="entry name" value="HATPase_UhpB-NarQ-NarX-like"/>
    <property type="match status" value="1"/>
</dbReference>
<accession>A0ABT9NDN1</accession>
<comment type="caution">
    <text evidence="6">The sequence shown here is derived from an EMBL/GenBank/DDBJ whole genome shotgun (WGS) entry which is preliminary data.</text>
</comment>
<keyword evidence="1" id="KW-0808">Transferase</keyword>
<dbReference type="GO" id="GO:0016301">
    <property type="term" value="F:kinase activity"/>
    <property type="evidence" value="ECO:0007669"/>
    <property type="project" value="UniProtKB-KW"/>
</dbReference>
<sequence length="541" mass="58727">MSLMDVITEALALTGNLERDKALHYLADSARMLTGAEFSAISVLDSHGETMEFFQSGLDEETAKALGRPPRGHGLFHRVPPFGYLIDNDLPPEPRKPHKPEHPPLNSFLGVSIPIDQQVWGHLYLTNKPGGFTDDDGANMRLLARAAAIAVTNSRLYAQARNRAGWLNATQHIVSALLEGTDEDEALEVITHEMRLAAEADAAVMVLPSINNTWVGEIVDGDAGDLLGVEFPPNGRAQTTISEQSGMVIDSMQRLRTIRLDQMRQWGPALYAPLIAKGSGKGVIILLRRPGKKEFNLHDLAMGESAAKQAAIALELAEARFASELAAELDQRSRISRDLHDLAIQQLFASGMHITAVKEDLEQRDLPAEVFDSLNHAIKAIDDSVSQIRAIVRRLRDSESSAAVAPRLADEASKARELLGFAPSLIITWNGEPFETENEMTLIDDAVGADIADDVVAVVREGLSNAARHAHASSVSVHVDTSPDELVVEVADDGDGITPTLGRRSGTSNLAARARRHRGEFSLGPREGAKGTVMRWSVPLR</sequence>
<dbReference type="Pfam" id="PF02518">
    <property type="entry name" value="HATPase_c"/>
    <property type="match status" value="1"/>
</dbReference>
<feature type="domain" description="GAF" evidence="4">
    <location>
        <begin position="182"/>
        <end position="324"/>
    </location>
</feature>
<evidence type="ECO:0000256" key="3">
    <source>
        <dbReference type="ARBA" id="ARBA00023012"/>
    </source>
</evidence>
<dbReference type="PANTHER" id="PTHR24421">
    <property type="entry name" value="NITRATE/NITRITE SENSOR PROTEIN NARX-RELATED"/>
    <property type="match status" value="1"/>
</dbReference>
<dbReference type="Gene3D" id="1.20.5.1930">
    <property type="match status" value="1"/>
</dbReference>
<dbReference type="Pfam" id="PF13185">
    <property type="entry name" value="GAF_2"/>
    <property type="match status" value="1"/>
</dbReference>
<dbReference type="EMBL" id="JAUSQW010000001">
    <property type="protein sequence ID" value="MDP9801630.1"/>
    <property type="molecule type" value="Genomic_DNA"/>
</dbReference>
<dbReference type="InterPro" id="IPR036890">
    <property type="entry name" value="HATPase_C_sf"/>
</dbReference>
<feature type="domain" description="GAF" evidence="4">
    <location>
        <begin position="18"/>
        <end position="161"/>
    </location>
</feature>
<dbReference type="InterPro" id="IPR003594">
    <property type="entry name" value="HATPase_dom"/>
</dbReference>
<evidence type="ECO:0000313" key="6">
    <source>
        <dbReference type="EMBL" id="MDP9801630.1"/>
    </source>
</evidence>
<dbReference type="InterPro" id="IPR003018">
    <property type="entry name" value="GAF"/>
</dbReference>
<dbReference type="InterPro" id="IPR050482">
    <property type="entry name" value="Sensor_HK_TwoCompSys"/>
</dbReference>
<gene>
    <name evidence="6" type="ORF">J2S49_001706</name>
</gene>
<evidence type="ECO:0000256" key="1">
    <source>
        <dbReference type="ARBA" id="ARBA00022679"/>
    </source>
</evidence>
<keyword evidence="2 6" id="KW-0418">Kinase</keyword>
<reference evidence="6 7" key="1">
    <citation type="submission" date="2023-07" db="EMBL/GenBank/DDBJ databases">
        <title>Sequencing the genomes of 1000 actinobacteria strains.</title>
        <authorList>
            <person name="Klenk H.-P."/>
        </authorList>
    </citation>
    <scope>NUCLEOTIDE SEQUENCE [LARGE SCALE GENOMIC DNA]</scope>
    <source>
        <strain evidence="6 7">DSM 102162</strain>
    </source>
</reference>
<dbReference type="SMART" id="SM00065">
    <property type="entry name" value="GAF"/>
    <property type="match status" value="2"/>
</dbReference>
<organism evidence="6 7">
    <name type="scientific">Arcanobacterium wilhelmae</name>
    <dbReference type="NCBI Taxonomy" id="1803177"/>
    <lineage>
        <taxon>Bacteria</taxon>
        <taxon>Bacillati</taxon>
        <taxon>Actinomycetota</taxon>
        <taxon>Actinomycetes</taxon>
        <taxon>Actinomycetales</taxon>
        <taxon>Actinomycetaceae</taxon>
        <taxon>Arcanobacterium</taxon>
    </lineage>
</organism>
<name>A0ABT9NDN1_9ACTO</name>
<dbReference type="InterPro" id="IPR011712">
    <property type="entry name" value="Sig_transdc_His_kin_sub3_dim/P"/>
</dbReference>
<evidence type="ECO:0000259" key="5">
    <source>
        <dbReference type="SMART" id="SM00387"/>
    </source>
</evidence>
<evidence type="ECO:0000259" key="4">
    <source>
        <dbReference type="SMART" id="SM00065"/>
    </source>
</evidence>
<dbReference type="Pfam" id="PF07730">
    <property type="entry name" value="HisKA_3"/>
    <property type="match status" value="1"/>
</dbReference>
<dbReference type="InterPro" id="IPR029016">
    <property type="entry name" value="GAF-like_dom_sf"/>
</dbReference>
<dbReference type="Gene3D" id="3.30.450.40">
    <property type="match status" value="2"/>
</dbReference>
<dbReference type="PANTHER" id="PTHR24421:SF56">
    <property type="entry name" value="OXYGEN SENSOR HISTIDINE KINASE RESPONSE REGULATOR DOST"/>
    <property type="match status" value="1"/>
</dbReference>